<dbReference type="InterPro" id="IPR035992">
    <property type="entry name" value="Ricin_B-like_lectins"/>
</dbReference>
<dbReference type="Gene3D" id="2.80.10.50">
    <property type="match status" value="1"/>
</dbReference>
<gene>
    <name evidence="5" type="ORF">EU555_06505</name>
</gene>
<dbReference type="InterPro" id="IPR009880">
    <property type="entry name" value="Glyoxal_oxidase_N"/>
</dbReference>
<dbReference type="SMART" id="SM00458">
    <property type="entry name" value="RICIN"/>
    <property type="match status" value="1"/>
</dbReference>
<dbReference type="InterPro" id="IPR011043">
    <property type="entry name" value="Gal_Oxase/kelch_b-propeller"/>
</dbReference>
<dbReference type="Gene3D" id="2.130.10.80">
    <property type="entry name" value="Galactose oxidase/kelch, beta-propeller"/>
    <property type="match status" value="1"/>
</dbReference>
<name>A0A4Z0NVC9_9HYPH</name>
<evidence type="ECO:0000256" key="3">
    <source>
        <dbReference type="SAM" id="SignalP"/>
    </source>
</evidence>
<dbReference type="AlphaFoldDB" id="A0A4Z0NVC9"/>
<dbReference type="SUPFAM" id="SSF81296">
    <property type="entry name" value="E set domains"/>
    <property type="match status" value="1"/>
</dbReference>
<keyword evidence="6" id="KW-1185">Reference proteome</keyword>
<dbReference type="SUPFAM" id="SSF50965">
    <property type="entry name" value="Galactose oxidase, central domain"/>
    <property type="match status" value="1"/>
</dbReference>
<dbReference type="Proteomes" id="UP000297535">
    <property type="component" value="Unassembled WGS sequence"/>
</dbReference>
<evidence type="ECO:0000256" key="1">
    <source>
        <dbReference type="ARBA" id="ARBA00022729"/>
    </source>
</evidence>
<reference evidence="5 6" key="1">
    <citation type="submission" date="2019-04" db="EMBL/GenBank/DDBJ databases">
        <authorList>
            <person name="Feng G."/>
            <person name="Zhu H."/>
        </authorList>
    </citation>
    <scope>NUCLEOTIDE SEQUENCE [LARGE SCALE GENOMIC DNA]</scope>
    <source>
        <strain evidence="5 6">6HR-1</strain>
    </source>
</reference>
<dbReference type="Pfam" id="PF07250">
    <property type="entry name" value="Glyoxal_oxid_N"/>
    <property type="match status" value="1"/>
</dbReference>
<dbReference type="InterPro" id="IPR006652">
    <property type="entry name" value="Kelch_1"/>
</dbReference>
<dbReference type="PROSITE" id="PS50231">
    <property type="entry name" value="RICIN_B_LECTIN"/>
    <property type="match status" value="1"/>
</dbReference>
<dbReference type="InterPro" id="IPR037293">
    <property type="entry name" value="Gal_Oxidase_central_sf"/>
</dbReference>
<dbReference type="SMART" id="SM00612">
    <property type="entry name" value="Kelch"/>
    <property type="match status" value="2"/>
</dbReference>
<feature type="domain" description="Ricin B lectin" evidence="4">
    <location>
        <begin position="360"/>
        <end position="491"/>
    </location>
</feature>
<dbReference type="Gene3D" id="2.60.40.10">
    <property type="entry name" value="Immunoglobulins"/>
    <property type="match status" value="1"/>
</dbReference>
<feature type="signal peptide" evidence="3">
    <location>
        <begin position="1"/>
        <end position="25"/>
    </location>
</feature>
<dbReference type="InterPro" id="IPR013783">
    <property type="entry name" value="Ig-like_fold"/>
</dbReference>
<dbReference type="CDD" id="cd00161">
    <property type="entry name" value="beta-trefoil_Ricin-like"/>
    <property type="match status" value="1"/>
</dbReference>
<dbReference type="InterPro" id="IPR014756">
    <property type="entry name" value="Ig_E-set"/>
</dbReference>
<dbReference type="Pfam" id="PF14200">
    <property type="entry name" value="RicinB_lectin_2"/>
    <property type="match status" value="1"/>
</dbReference>
<dbReference type="PANTHER" id="PTHR32208">
    <property type="entry name" value="SECRETED PROTEIN-RELATED"/>
    <property type="match status" value="1"/>
</dbReference>
<evidence type="ECO:0000313" key="6">
    <source>
        <dbReference type="Proteomes" id="UP000297535"/>
    </source>
</evidence>
<dbReference type="InterPro" id="IPR000772">
    <property type="entry name" value="Ricin_B_lectin"/>
</dbReference>
<accession>A0A4Z0NVC9</accession>
<sequence>MLMRHLALTLVLALAAVAAALPASAQTAVGVPAPASGIGLSGTTISVTPTYANGWYAKDLFVYTRDANGAVLTQQVVASYNFSGGLTGVGQVRTVALGPAASAGIGMRIWFNADKSRNGTPFVVYSDGSNASQFMSASGTCTASGGRTDNWNDGGSGGYTNFGYKVACTGTATTGTGTGTGAGTQTGTSTAGIGGGTGTGTSVTLTLTTINGWYAKELFLFTRDANGAVATQMTVSSYNFGATPVGMNTPSSPLVVPAGSSWGVGLRVWANGDKSRSGQPIVSYSDTPGQPALTTSGSCSTGDRRDSWGDAGRAGTNVIYTLSCAAAATTGTGGGTGTGTNAGGTGTGTTGSPPGEAAPTSASILINRRSGNCLDAAGNVPTQQICRDLPSQNWTFVPTASGYQIKSTTTGQCLAVQDAVTGNGPTVVQQGCSTAANALFRLRKLDAWVEIVPTHSGRCISGTGPNENRNAGERVVQWDCDTGDAQRWTVLGAEGRANSGWTAPRTIGIVPVAGTVLPNGKVLFWAAEQRDSFTSGTNTWTTLYDPATNQATDLNVTQTGSDMFCPGTNLLPDGRVLVTGGLTAGNATAYDPATNTWSRVANMNITRGYNASTTLSTGDAFTFGGSWSGGVGNKDAEIWSSASNSWRVLRNVKGNDAADPSVPVYPGDTHYWLFASSNGSVFHAGPSTRMHWITTSGDGSLRDVGPRGTDRFSVNGTATLYDIGKIYKAGGAPDYNGAPAMDTAYTIDIGAGPTGTPGVAQAAPMLFARAYMNSVVLPDGDIVSVGGQNVAAAFTDNLPVMTPEIWSPKTGKVRRLAPMAVPRTYHSLALLLLDGRVLVGGGGLCGGCGGANHLDFEILSPPYLYDGQGNLASRPSLTQAPTSAGLGGTLAVTTNRAVTSFSLVRLSSVTHSTNNDQRRVPLAIASAAGTSYQLTLPSDPGILLPGTWMLFAMDANGVPSTARVVRIR</sequence>
<feature type="region of interest" description="Disordered" evidence="2">
    <location>
        <begin position="331"/>
        <end position="360"/>
    </location>
</feature>
<evidence type="ECO:0000313" key="5">
    <source>
        <dbReference type="EMBL" id="TGE01243.1"/>
    </source>
</evidence>
<dbReference type="OrthoDB" id="7821947at2"/>
<feature type="compositionally biased region" description="Gly residues" evidence="2">
    <location>
        <begin position="331"/>
        <end position="349"/>
    </location>
</feature>
<protein>
    <submittedName>
        <fullName evidence="5">DUF1929 domain-containing protein</fullName>
    </submittedName>
</protein>
<dbReference type="CDD" id="cd02851">
    <property type="entry name" value="E_set_GO_C"/>
    <property type="match status" value="1"/>
</dbReference>
<dbReference type="RefSeq" id="WP_135413846.1">
    <property type="nucleotide sequence ID" value="NZ_SRLB01000004.1"/>
</dbReference>
<feature type="compositionally biased region" description="Polar residues" evidence="2">
    <location>
        <begin position="277"/>
        <end position="301"/>
    </location>
</feature>
<evidence type="ECO:0000259" key="4">
    <source>
        <dbReference type="SMART" id="SM00458"/>
    </source>
</evidence>
<evidence type="ECO:0000256" key="2">
    <source>
        <dbReference type="SAM" id="MobiDB-lite"/>
    </source>
</evidence>
<dbReference type="SUPFAM" id="SSF50370">
    <property type="entry name" value="Ricin B-like lectins"/>
    <property type="match status" value="1"/>
</dbReference>
<organism evidence="5 6">
    <name type="scientific">Methylobacterium nonmethylotrophicum</name>
    <dbReference type="NCBI Taxonomy" id="1141884"/>
    <lineage>
        <taxon>Bacteria</taxon>
        <taxon>Pseudomonadati</taxon>
        <taxon>Pseudomonadota</taxon>
        <taxon>Alphaproteobacteria</taxon>
        <taxon>Hyphomicrobiales</taxon>
        <taxon>Methylobacteriaceae</taxon>
        <taxon>Methylobacterium</taxon>
    </lineage>
</organism>
<dbReference type="InterPro" id="IPR015202">
    <property type="entry name" value="GO-like_E_set"/>
</dbReference>
<dbReference type="PANTHER" id="PTHR32208:SF56">
    <property type="entry name" value="GALACTOSE OXIDASE-RELATED"/>
    <property type="match status" value="1"/>
</dbReference>
<feature type="chain" id="PRO_5021506593" evidence="3">
    <location>
        <begin position="26"/>
        <end position="968"/>
    </location>
</feature>
<feature type="region of interest" description="Disordered" evidence="2">
    <location>
        <begin position="275"/>
        <end position="310"/>
    </location>
</feature>
<dbReference type="EMBL" id="SRLB01000004">
    <property type="protein sequence ID" value="TGE01243.1"/>
    <property type="molecule type" value="Genomic_DNA"/>
</dbReference>
<comment type="caution">
    <text evidence="5">The sequence shown here is derived from an EMBL/GenBank/DDBJ whole genome shotgun (WGS) entry which is preliminary data.</text>
</comment>
<proteinExistence type="predicted"/>
<dbReference type="Pfam" id="PF09118">
    <property type="entry name" value="GO-like_E_set"/>
    <property type="match status" value="1"/>
</dbReference>
<keyword evidence="1 3" id="KW-0732">Signal</keyword>